<feature type="region of interest" description="Disordered" evidence="2">
    <location>
        <begin position="326"/>
        <end position="355"/>
    </location>
</feature>
<dbReference type="Pfam" id="PF16900">
    <property type="entry name" value="REPA_OB_2"/>
    <property type="match status" value="1"/>
</dbReference>
<dbReference type="Proteomes" id="UP000243459">
    <property type="component" value="Chromosome 4"/>
</dbReference>
<dbReference type="Gene3D" id="2.40.50.140">
    <property type="entry name" value="Nucleic acid-binding proteins"/>
    <property type="match status" value="2"/>
</dbReference>
<accession>A0A5P1F683</accession>
<evidence type="ECO:0008006" key="7">
    <source>
        <dbReference type="Google" id="ProtNLM"/>
    </source>
</evidence>
<keyword evidence="6" id="KW-1185">Reference proteome</keyword>
<evidence type="ECO:0000313" key="6">
    <source>
        <dbReference type="Proteomes" id="UP000243459"/>
    </source>
</evidence>
<organism evidence="5 6">
    <name type="scientific">Asparagus officinalis</name>
    <name type="common">Garden asparagus</name>
    <dbReference type="NCBI Taxonomy" id="4686"/>
    <lineage>
        <taxon>Eukaryota</taxon>
        <taxon>Viridiplantae</taxon>
        <taxon>Streptophyta</taxon>
        <taxon>Embryophyta</taxon>
        <taxon>Tracheophyta</taxon>
        <taxon>Spermatophyta</taxon>
        <taxon>Magnoliopsida</taxon>
        <taxon>Liliopsida</taxon>
        <taxon>Asparagales</taxon>
        <taxon>Asparagaceae</taxon>
        <taxon>Asparagoideae</taxon>
        <taxon>Asparagus</taxon>
    </lineage>
</organism>
<name>A0A5P1F683_ASPOF</name>
<dbReference type="Gramene" id="ONK72181">
    <property type="protein sequence ID" value="ONK72181"/>
    <property type="gene ID" value="A4U43_C04F16620"/>
</dbReference>
<proteinExistence type="predicted"/>
<dbReference type="GO" id="GO:0003677">
    <property type="term" value="F:DNA binding"/>
    <property type="evidence" value="ECO:0007669"/>
    <property type="project" value="UniProtKB-KW"/>
</dbReference>
<dbReference type="AlphaFoldDB" id="A0A5P1F683"/>
<dbReference type="Pfam" id="PF08646">
    <property type="entry name" value="Rep_fac-A_C"/>
    <property type="match status" value="1"/>
</dbReference>
<dbReference type="PANTHER" id="PTHR47165:SF4">
    <property type="entry name" value="OS03G0429900 PROTEIN"/>
    <property type="match status" value="1"/>
</dbReference>
<dbReference type="SUPFAM" id="SSF50249">
    <property type="entry name" value="Nucleic acid-binding proteins"/>
    <property type="match status" value="2"/>
</dbReference>
<dbReference type="PANTHER" id="PTHR47165">
    <property type="entry name" value="OS03G0429900 PROTEIN"/>
    <property type="match status" value="1"/>
</dbReference>
<feature type="domain" description="Replication factor A C-terminal" evidence="3">
    <location>
        <begin position="159"/>
        <end position="264"/>
    </location>
</feature>
<evidence type="ECO:0000259" key="3">
    <source>
        <dbReference type="Pfam" id="PF08646"/>
    </source>
</evidence>
<protein>
    <recommendedName>
        <fullName evidence="7">Replication factor A C-terminal domain-containing protein</fullName>
    </recommendedName>
</protein>
<sequence>MEEGQQSSSQDIIGFVKDIYPLEQTIISGKPGTRRALKLIDEENIECNVTLWNKIATNLESILKDQDPNNMVMVVSGIFVTNFRGNNSVSSSTTTKIYVNIPEQRVLELSQRYMESETQMQLIETPINYKSKQKLLETPSASLSDLILFNDPETAEEYFFICNVRINTVMDNKKWRYRGCPNCFKKTIDAGDTFWCAKCDIEVFAENSYRITMEVQDESAKTTFIVMNKEVEKLVKIPAQEVARTIKYVNGREVFPKVIKAISGKCIKVQESVDASIINLLEDAPPPTPQPTTSAKSVVTPMHAPLLDIKSEKVYNKTPLKIVNMDEESNEQKARSSKIHQVQDNKRKRENDALD</sequence>
<evidence type="ECO:0000259" key="4">
    <source>
        <dbReference type="Pfam" id="PF16900"/>
    </source>
</evidence>
<dbReference type="EMBL" id="CM007384">
    <property type="protein sequence ID" value="ONK72181.1"/>
    <property type="molecule type" value="Genomic_DNA"/>
</dbReference>
<evidence type="ECO:0000313" key="5">
    <source>
        <dbReference type="EMBL" id="ONK72181.1"/>
    </source>
</evidence>
<dbReference type="InterPro" id="IPR031657">
    <property type="entry name" value="REPA_OB_2"/>
</dbReference>
<feature type="domain" description="Replication protein A OB" evidence="4">
    <location>
        <begin position="3"/>
        <end position="99"/>
    </location>
</feature>
<feature type="compositionally biased region" description="Basic and acidic residues" evidence="2">
    <location>
        <begin position="341"/>
        <end position="355"/>
    </location>
</feature>
<keyword evidence="1" id="KW-0238">DNA-binding</keyword>
<evidence type="ECO:0000256" key="2">
    <source>
        <dbReference type="SAM" id="MobiDB-lite"/>
    </source>
</evidence>
<dbReference type="InterPro" id="IPR012340">
    <property type="entry name" value="NA-bd_OB-fold"/>
</dbReference>
<reference evidence="6" key="1">
    <citation type="journal article" date="2017" name="Nat. Commun.">
        <title>The asparagus genome sheds light on the origin and evolution of a young Y chromosome.</title>
        <authorList>
            <person name="Harkess A."/>
            <person name="Zhou J."/>
            <person name="Xu C."/>
            <person name="Bowers J.E."/>
            <person name="Van der Hulst R."/>
            <person name="Ayyampalayam S."/>
            <person name="Mercati F."/>
            <person name="Riccardi P."/>
            <person name="McKain M.R."/>
            <person name="Kakrana A."/>
            <person name="Tang H."/>
            <person name="Ray J."/>
            <person name="Groenendijk J."/>
            <person name="Arikit S."/>
            <person name="Mathioni S.M."/>
            <person name="Nakano M."/>
            <person name="Shan H."/>
            <person name="Telgmann-Rauber A."/>
            <person name="Kanno A."/>
            <person name="Yue Z."/>
            <person name="Chen H."/>
            <person name="Li W."/>
            <person name="Chen Y."/>
            <person name="Xu X."/>
            <person name="Zhang Y."/>
            <person name="Luo S."/>
            <person name="Chen H."/>
            <person name="Gao J."/>
            <person name="Mao Z."/>
            <person name="Pires J.C."/>
            <person name="Luo M."/>
            <person name="Kudrna D."/>
            <person name="Wing R.A."/>
            <person name="Meyers B.C."/>
            <person name="Yi K."/>
            <person name="Kong H."/>
            <person name="Lavrijsen P."/>
            <person name="Sunseri F."/>
            <person name="Falavigna A."/>
            <person name="Ye Y."/>
            <person name="Leebens-Mack J.H."/>
            <person name="Chen G."/>
        </authorList>
    </citation>
    <scope>NUCLEOTIDE SEQUENCE [LARGE SCALE GENOMIC DNA]</scope>
    <source>
        <strain evidence="6">cv. DH0086</strain>
    </source>
</reference>
<dbReference type="InterPro" id="IPR013955">
    <property type="entry name" value="Rep_factor-A_C"/>
</dbReference>
<gene>
    <name evidence="5" type="ORF">A4U43_C04F16620</name>
</gene>
<evidence type="ECO:0000256" key="1">
    <source>
        <dbReference type="ARBA" id="ARBA00023125"/>
    </source>
</evidence>